<dbReference type="Proteomes" id="UP001141434">
    <property type="component" value="Unassembled WGS sequence"/>
</dbReference>
<feature type="region of interest" description="Disordered" evidence="1">
    <location>
        <begin position="129"/>
        <end position="148"/>
    </location>
</feature>
<keyword evidence="2" id="KW-0812">Transmembrane</keyword>
<sequence length="148" mass="16104">MALSQAPAAHPYPTQYEYDPWLLDDHPLRSYPTECIPGLLPFLGEWGQSLRKRWKASLLRAGCLLLACFAVVHFLRALPFAADHVLPSESLISHLNPRNPLAACTFPASDVRPNALSLSSAGCRGARDVGLQDGELQPGTGSESEKAR</sequence>
<feature type="transmembrane region" description="Helical" evidence="2">
    <location>
        <begin position="58"/>
        <end position="78"/>
    </location>
</feature>
<reference evidence="3" key="2">
    <citation type="journal article" date="2023" name="IMA Fungus">
        <title>Comparative genomic study of the Penicillium genus elucidates a diverse pangenome and 15 lateral gene transfer events.</title>
        <authorList>
            <person name="Petersen C."/>
            <person name="Sorensen T."/>
            <person name="Nielsen M.R."/>
            <person name="Sondergaard T.E."/>
            <person name="Sorensen J.L."/>
            <person name="Fitzpatrick D.A."/>
            <person name="Frisvad J.C."/>
            <person name="Nielsen K.L."/>
        </authorList>
    </citation>
    <scope>NUCLEOTIDE SEQUENCE</scope>
    <source>
        <strain evidence="3">IBT 34128</strain>
    </source>
</reference>
<protein>
    <submittedName>
        <fullName evidence="3">Uncharacterized protein</fullName>
    </submittedName>
</protein>
<gene>
    <name evidence="3" type="ORF">NUU61_010122</name>
</gene>
<dbReference type="EMBL" id="JAPMSZ010000012">
    <property type="protein sequence ID" value="KAJ5081858.1"/>
    <property type="molecule type" value="Genomic_DNA"/>
</dbReference>
<dbReference type="GeneID" id="81399816"/>
<proteinExistence type="predicted"/>
<keyword evidence="2" id="KW-1133">Transmembrane helix</keyword>
<comment type="caution">
    <text evidence="3">The sequence shown here is derived from an EMBL/GenBank/DDBJ whole genome shotgun (WGS) entry which is preliminary data.</text>
</comment>
<keyword evidence="4" id="KW-1185">Reference proteome</keyword>
<evidence type="ECO:0000313" key="4">
    <source>
        <dbReference type="Proteomes" id="UP001141434"/>
    </source>
</evidence>
<dbReference type="AlphaFoldDB" id="A0A9W9EHF3"/>
<dbReference type="RefSeq" id="XP_056507145.1">
    <property type="nucleotide sequence ID" value="XM_056660647.1"/>
</dbReference>
<dbReference type="OrthoDB" id="4499526at2759"/>
<accession>A0A9W9EHF3</accession>
<evidence type="ECO:0000313" key="3">
    <source>
        <dbReference type="EMBL" id="KAJ5081858.1"/>
    </source>
</evidence>
<name>A0A9W9EHF3_9EURO</name>
<keyword evidence="2" id="KW-0472">Membrane</keyword>
<reference evidence="3" key="1">
    <citation type="submission" date="2022-11" db="EMBL/GenBank/DDBJ databases">
        <authorList>
            <person name="Petersen C."/>
        </authorList>
    </citation>
    <scope>NUCLEOTIDE SEQUENCE</scope>
    <source>
        <strain evidence="3">IBT 34128</strain>
    </source>
</reference>
<evidence type="ECO:0000256" key="2">
    <source>
        <dbReference type="SAM" id="Phobius"/>
    </source>
</evidence>
<evidence type="ECO:0000256" key="1">
    <source>
        <dbReference type="SAM" id="MobiDB-lite"/>
    </source>
</evidence>
<organism evidence="3 4">
    <name type="scientific">Penicillium alfredii</name>
    <dbReference type="NCBI Taxonomy" id="1506179"/>
    <lineage>
        <taxon>Eukaryota</taxon>
        <taxon>Fungi</taxon>
        <taxon>Dikarya</taxon>
        <taxon>Ascomycota</taxon>
        <taxon>Pezizomycotina</taxon>
        <taxon>Eurotiomycetes</taxon>
        <taxon>Eurotiomycetidae</taxon>
        <taxon>Eurotiales</taxon>
        <taxon>Aspergillaceae</taxon>
        <taxon>Penicillium</taxon>
    </lineage>
</organism>